<feature type="signal peptide" evidence="2">
    <location>
        <begin position="1"/>
        <end position="26"/>
    </location>
</feature>
<dbReference type="Pfam" id="PF13517">
    <property type="entry name" value="FG-GAP_3"/>
    <property type="match status" value="1"/>
</dbReference>
<dbReference type="Proteomes" id="UP001301326">
    <property type="component" value="Chromosome"/>
</dbReference>
<evidence type="ECO:0000259" key="3">
    <source>
        <dbReference type="PROSITE" id="PS50041"/>
    </source>
</evidence>
<dbReference type="KEGG" id="tput:QJT81_01945"/>
<dbReference type="Gene3D" id="2.130.10.130">
    <property type="entry name" value="Integrin alpha, N-terminal"/>
    <property type="match status" value="1"/>
</dbReference>
<protein>
    <submittedName>
        <fullName evidence="4">Lectin-like protein</fullName>
    </submittedName>
</protein>
<dbReference type="SUPFAM" id="SSF56436">
    <property type="entry name" value="C-type lectin-like"/>
    <property type="match status" value="1"/>
</dbReference>
<organism evidence="4">
    <name type="scientific">Candidatus Thiothrix putei</name>
    <dbReference type="NCBI Taxonomy" id="3080811"/>
    <lineage>
        <taxon>Bacteria</taxon>
        <taxon>Pseudomonadati</taxon>
        <taxon>Pseudomonadota</taxon>
        <taxon>Gammaproteobacteria</taxon>
        <taxon>Thiotrichales</taxon>
        <taxon>Thiotrichaceae</taxon>
        <taxon>Thiothrix</taxon>
    </lineage>
</organism>
<dbReference type="Pfam" id="PF00059">
    <property type="entry name" value="Lectin_C"/>
    <property type="match status" value="1"/>
</dbReference>
<dbReference type="CDD" id="cd00037">
    <property type="entry name" value="CLECT"/>
    <property type="match status" value="1"/>
</dbReference>
<dbReference type="Gene3D" id="3.10.100.10">
    <property type="entry name" value="Mannose-Binding Protein A, subunit A"/>
    <property type="match status" value="1"/>
</dbReference>
<dbReference type="InterPro" id="IPR016186">
    <property type="entry name" value="C-type_lectin-like/link_sf"/>
</dbReference>
<dbReference type="InterPro" id="IPR001304">
    <property type="entry name" value="C-type_lectin-like"/>
</dbReference>
<sequence length="317" mass="34055">MLTSNQKWLAVALALSSMGLSLNASAATTEKLKWSGNNHYYQQIEKRLTWFGAQDECKSFGGHLATPTSVAEQAFLNDNLLTTSDYFMSYALGGTDENNGTWRWITGEAWSFNVWSYSQPNSAAGRDYMKVFKSGGPSYEWHSVLGTETLSGYICEWSYENHISTATLPDVNGDGKQEIVSLYTDKTNTGFYARLKNASTGAAIGSNVSFGTTATAKPVAVAGLADFNGNGKPEIAVLSYNYATKKPTVTIKDSATGVTLNTSAFLTAGYEALDLSVMADTNGNGIEELSVMGSKAGVATVQIRDASTKALVKQFVM</sequence>
<evidence type="ECO:0000256" key="1">
    <source>
        <dbReference type="ARBA" id="ARBA00022729"/>
    </source>
</evidence>
<accession>A0AA95HH87</accession>
<feature type="chain" id="PRO_5041708690" evidence="2">
    <location>
        <begin position="27"/>
        <end position="317"/>
    </location>
</feature>
<proteinExistence type="predicted"/>
<feature type="domain" description="C-type lectin" evidence="3">
    <location>
        <begin position="34"/>
        <end position="143"/>
    </location>
</feature>
<evidence type="ECO:0000256" key="2">
    <source>
        <dbReference type="SAM" id="SignalP"/>
    </source>
</evidence>
<dbReference type="AlphaFoldDB" id="A0AA95HH87"/>
<reference evidence="4" key="1">
    <citation type="journal article" date="2023" name="Int. J. Mol. Sci.">
        <title>Metagenomics Revealed a New Genus 'Candidatus Thiocaldithrix dubininis' gen. nov., sp. nov. and a New Species 'Candidatus Thiothrix putei' sp. nov. in the Family Thiotrichaceae, Some Members of Which Have Traits of Both Na+- and H+-Motive Energetics.</title>
        <authorList>
            <person name="Ravin N.V."/>
            <person name="Muntyan M.S."/>
            <person name="Smolyakov D.D."/>
            <person name="Rudenko T.S."/>
            <person name="Beletsky A.V."/>
            <person name="Mardanov A.V."/>
            <person name="Grabovich M.Y."/>
        </authorList>
    </citation>
    <scope>NUCLEOTIDE SEQUENCE</scope>
    <source>
        <strain evidence="4">GKL-02</strain>
    </source>
</reference>
<dbReference type="InterPro" id="IPR028994">
    <property type="entry name" value="Integrin_alpha_N"/>
</dbReference>
<gene>
    <name evidence="4" type="ORF">QJT81_01945</name>
</gene>
<name>A0AA95HH87_9GAMM</name>
<dbReference type="InterPro" id="IPR050111">
    <property type="entry name" value="C-type_lectin/snaclec_domain"/>
</dbReference>
<dbReference type="SUPFAM" id="SSF69318">
    <property type="entry name" value="Integrin alpha N-terminal domain"/>
    <property type="match status" value="1"/>
</dbReference>
<dbReference type="SMART" id="SM00034">
    <property type="entry name" value="CLECT"/>
    <property type="match status" value="1"/>
</dbReference>
<reference evidence="4" key="2">
    <citation type="submission" date="2023-04" db="EMBL/GenBank/DDBJ databases">
        <authorList>
            <person name="Beletskiy A.V."/>
            <person name="Mardanov A.V."/>
            <person name="Ravin N.V."/>
        </authorList>
    </citation>
    <scope>NUCLEOTIDE SEQUENCE</scope>
    <source>
        <strain evidence="4">GKL-02</strain>
    </source>
</reference>
<dbReference type="InterPro" id="IPR013517">
    <property type="entry name" value="FG-GAP"/>
</dbReference>
<keyword evidence="1 2" id="KW-0732">Signal</keyword>
<dbReference type="InterPro" id="IPR016187">
    <property type="entry name" value="CTDL_fold"/>
</dbReference>
<dbReference type="PANTHER" id="PTHR22803">
    <property type="entry name" value="MANNOSE, PHOSPHOLIPASE, LECTIN RECEPTOR RELATED"/>
    <property type="match status" value="1"/>
</dbReference>
<dbReference type="PROSITE" id="PS50041">
    <property type="entry name" value="C_TYPE_LECTIN_2"/>
    <property type="match status" value="1"/>
</dbReference>
<evidence type="ECO:0000313" key="4">
    <source>
        <dbReference type="EMBL" id="WGZ94779.1"/>
    </source>
</evidence>
<dbReference type="EMBL" id="CP124756">
    <property type="protein sequence ID" value="WGZ94779.1"/>
    <property type="molecule type" value="Genomic_DNA"/>
</dbReference>